<comment type="caution">
    <text evidence="1">The sequence shown here is derived from an EMBL/GenBank/DDBJ whole genome shotgun (WGS) entry which is preliminary data.</text>
</comment>
<keyword evidence="2" id="KW-1185">Reference proteome</keyword>
<name>A0ABR6TH66_9PSED</name>
<evidence type="ECO:0000313" key="2">
    <source>
        <dbReference type="Proteomes" id="UP000534677"/>
    </source>
</evidence>
<dbReference type="RefSeq" id="WP_185710775.1">
    <property type="nucleotide sequence ID" value="NZ_JAAXCZ010000026.1"/>
</dbReference>
<proteinExistence type="predicted"/>
<organism evidence="1 2">
    <name type="scientific">Pseudomonas cremoris</name>
    <dbReference type="NCBI Taxonomy" id="2724178"/>
    <lineage>
        <taxon>Bacteria</taxon>
        <taxon>Pseudomonadati</taxon>
        <taxon>Pseudomonadota</taxon>
        <taxon>Gammaproteobacteria</taxon>
        <taxon>Pseudomonadales</taxon>
        <taxon>Pseudomonadaceae</taxon>
        <taxon>Pseudomonas</taxon>
    </lineage>
</organism>
<reference evidence="1 2" key="1">
    <citation type="submission" date="2020-04" db="EMBL/GenBank/DDBJ databases">
        <title>Pseudomonas crami sp. nov., a novel proteolytic bacterial species isolated from cream.</title>
        <authorList>
            <person name="Hofmann K."/>
            <person name="Woller A."/>
            <person name="Huptas C."/>
            <person name="Wenning M."/>
            <person name="Scherer S."/>
            <person name="Doll E.V."/>
        </authorList>
    </citation>
    <scope>NUCLEOTIDE SEQUENCE [LARGE SCALE GENOMIC DNA]</scope>
    <source>
        <strain evidence="1 2">WS 5096</strain>
    </source>
</reference>
<dbReference type="Proteomes" id="UP000534677">
    <property type="component" value="Unassembled WGS sequence"/>
</dbReference>
<dbReference type="EMBL" id="JAAXCZ010000026">
    <property type="protein sequence ID" value="MBC2385324.1"/>
    <property type="molecule type" value="Genomic_DNA"/>
</dbReference>
<accession>A0ABR6TH66</accession>
<protein>
    <submittedName>
        <fullName evidence="1">Uncharacterized protein</fullName>
    </submittedName>
</protein>
<gene>
    <name evidence="1" type="ORF">HF209_30680</name>
</gene>
<sequence>MSASTDTLALTIAENQRLKDLLASWIAVDGYTDHAVAPIELIEGTRAALVEHSPSKVVVLVENGNVQAVQSSFIGLDVEIVNRDLHPQAVFFDKQLFPVIPRL</sequence>
<evidence type="ECO:0000313" key="1">
    <source>
        <dbReference type="EMBL" id="MBC2385324.1"/>
    </source>
</evidence>